<dbReference type="RefSeq" id="WP_132937512.1">
    <property type="nucleotide sequence ID" value="NZ_CP119676.1"/>
</dbReference>
<evidence type="ECO:0000313" key="1">
    <source>
        <dbReference type="EMBL" id="TCS64756.1"/>
    </source>
</evidence>
<accession>A0A4R3JHL7</accession>
<keyword evidence="2" id="KW-1185">Reference proteome</keyword>
<evidence type="ECO:0000313" key="2">
    <source>
        <dbReference type="Proteomes" id="UP000295304"/>
    </source>
</evidence>
<name>A0A4R3JHL7_9PROT</name>
<proteinExistence type="predicted"/>
<dbReference type="Pfam" id="PF07845">
    <property type="entry name" value="DUF1636"/>
    <property type="match status" value="1"/>
</dbReference>
<protein>
    <submittedName>
        <fullName evidence="1">Putative metal-binding protein</fullName>
    </submittedName>
</protein>
<dbReference type="OrthoDB" id="424426at2"/>
<reference evidence="1 2" key="1">
    <citation type="submission" date="2019-03" db="EMBL/GenBank/DDBJ databases">
        <title>Genomic Encyclopedia of Type Strains, Phase IV (KMG-IV): sequencing the most valuable type-strain genomes for metagenomic binning, comparative biology and taxonomic classification.</title>
        <authorList>
            <person name="Goeker M."/>
        </authorList>
    </citation>
    <scope>NUCLEOTIDE SEQUENCE [LARGE SCALE GENOMIC DNA]</scope>
    <source>
        <strain evidence="1 2">DSM 101688</strain>
    </source>
</reference>
<dbReference type="EMBL" id="SLZW01000001">
    <property type="protein sequence ID" value="TCS64756.1"/>
    <property type="molecule type" value="Genomic_DNA"/>
</dbReference>
<dbReference type="Proteomes" id="UP000295304">
    <property type="component" value="Unassembled WGS sequence"/>
</dbReference>
<dbReference type="AlphaFoldDB" id="A0A4R3JHL7"/>
<dbReference type="InterPro" id="IPR012863">
    <property type="entry name" value="DUF1636"/>
</dbReference>
<sequence>MSPAALHVCGQCRVREKAGARGVSSGADPLRMRIESLLRRSELNEEIQISPQTCLGNCKRALRASVAAPGRWSWLIGDITDAQDCDELLVFIRQWLAAPQGLIAKQDRSAWLITHALGRLPPVG</sequence>
<comment type="caution">
    <text evidence="1">The sequence shown here is derived from an EMBL/GenBank/DDBJ whole genome shotgun (WGS) entry which is preliminary data.</text>
</comment>
<organism evidence="1 2">
    <name type="scientific">Varunaivibrio sulfuroxidans</name>
    <dbReference type="NCBI Taxonomy" id="1773489"/>
    <lineage>
        <taxon>Bacteria</taxon>
        <taxon>Pseudomonadati</taxon>
        <taxon>Pseudomonadota</taxon>
        <taxon>Alphaproteobacteria</taxon>
        <taxon>Rhodospirillales</taxon>
        <taxon>Magnetovibrionaceae</taxon>
        <taxon>Varunaivibrio</taxon>
    </lineage>
</organism>
<gene>
    <name evidence="1" type="ORF">EDD55_10183</name>
</gene>